<organism evidence="1 2">
    <name type="scientific">Puccinia graminis f. sp. tritici</name>
    <dbReference type="NCBI Taxonomy" id="56615"/>
    <lineage>
        <taxon>Eukaryota</taxon>
        <taxon>Fungi</taxon>
        <taxon>Dikarya</taxon>
        <taxon>Basidiomycota</taxon>
        <taxon>Pucciniomycotina</taxon>
        <taxon>Pucciniomycetes</taxon>
        <taxon>Pucciniales</taxon>
        <taxon>Pucciniaceae</taxon>
        <taxon>Puccinia</taxon>
    </lineage>
</organism>
<sequence length="113" mass="13069">MTTQKKAQIHFDSIAYSTHLNIPSLSLSLSPRPSSSSFRKNPLLFLLLLLSSRTSQPTHNYNPRSSSLDHPLLQSSESDYLFFTAPLFFFSPLRSLFSNKQQQKDQRPFFLRF</sequence>
<protein>
    <submittedName>
        <fullName evidence="1">Uncharacterized protein</fullName>
    </submittedName>
</protein>
<proteinExistence type="predicted"/>
<gene>
    <name evidence="1" type="ORF">PGTUg99_033370</name>
</gene>
<name>A0A5B0RFS6_PUCGR</name>
<evidence type="ECO:0000313" key="1">
    <source>
        <dbReference type="EMBL" id="KAA1124741.1"/>
    </source>
</evidence>
<comment type="caution">
    <text evidence="1">The sequence shown here is derived from an EMBL/GenBank/DDBJ whole genome shotgun (WGS) entry which is preliminary data.</text>
</comment>
<accession>A0A5B0RFS6</accession>
<reference evidence="1 2" key="1">
    <citation type="submission" date="2019-05" db="EMBL/GenBank/DDBJ databases">
        <title>Emergence of the Ug99 lineage of the wheat stem rust pathogen through somatic hybridization.</title>
        <authorList>
            <person name="Li F."/>
            <person name="Upadhyaya N.M."/>
            <person name="Sperschneider J."/>
            <person name="Matny O."/>
            <person name="Nguyen-Phuc H."/>
            <person name="Mago R."/>
            <person name="Raley C."/>
            <person name="Miller M.E."/>
            <person name="Silverstein K.A.T."/>
            <person name="Henningsen E."/>
            <person name="Hirsch C.D."/>
            <person name="Visser B."/>
            <person name="Pretorius Z.A."/>
            <person name="Steffenson B.J."/>
            <person name="Schwessinger B."/>
            <person name="Dodds P.N."/>
            <person name="Figueroa M."/>
        </authorList>
    </citation>
    <scope>NUCLEOTIDE SEQUENCE [LARGE SCALE GENOMIC DNA]</scope>
    <source>
        <strain evidence="1 2">Ug99</strain>
    </source>
</reference>
<dbReference type="Proteomes" id="UP000325313">
    <property type="component" value="Unassembled WGS sequence"/>
</dbReference>
<dbReference type="AlphaFoldDB" id="A0A5B0RFS6"/>
<dbReference type="EMBL" id="VDEP01000203">
    <property type="protein sequence ID" value="KAA1124741.1"/>
    <property type="molecule type" value="Genomic_DNA"/>
</dbReference>
<evidence type="ECO:0000313" key="2">
    <source>
        <dbReference type="Proteomes" id="UP000325313"/>
    </source>
</evidence>